<protein>
    <submittedName>
        <fullName evidence="2">Ferredoxin</fullName>
    </submittedName>
</protein>
<dbReference type="InterPro" id="IPR036010">
    <property type="entry name" value="2Fe-2S_ferredoxin-like_sf"/>
</dbReference>
<dbReference type="RefSeq" id="WP_074553135.1">
    <property type="nucleotide sequence ID" value="NZ_CP119563.1"/>
</dbReference>
<evidence type="ECO:0000313" key="3">
    <source>
        <dbReference type="Proteomes" id="UP000183812"/>
    </source>
</evidence>
<organism evidence="2 3">
    <name type="scientific">Rhodobacter capsulatus</name>
    <name type="common">Rhodopseudomonas capsulata</name>
    <dbReference type="NCBI Taxonomy" id="1061"/>
    <lineage>
        <taxon>Bacteria</taxon>
        <taxon>Pseudomonadati</taxon>
        <taxon>Pseudomonadota</taxon>
        <taxon>Alphaproteobacteria</taxon>
        <taxon>Rhodobacterales</taxon>
        <taxon>Rhodobacter group</taxon>
        <taxon>Rhodobacter</taxon>
    </lineage>
</organism>
<accession>A0A1G7G6K6</accession>
<gene>
    <name evidence="2" type="ORF">SAMN04244550_01147</name>
</gene>
<dbReference type="Proteomes" id="UP000183812">
    <property type="component" value="Unassembled WGS sequence"/>
</dbReference>
<dbReference type="Pfam" id="PF00111">
    <property type="entry name" value="Fer2"/>
    <property type="match status" value="1"/>
</dbReference>
<dbReference type="OrthoDB" id="9793027at2"/>
<dbReference type="CDD" id="cd00207">
    <property type="entry name" value="fer2"/>
    <property type="match status" value="1"/>
</dbReference>
<evidence type="ECO:0000259" key="1">
    <source>
        <dbReference type="PROSITE" id="PS51085"/>
    </source>
</evidence>
<dbReference type="PROSITE" id="PS51085">
    <property type="entry name" value="2FE2S_FER_2"/>
    <property type="match status" value="1"/>
</dbReference>
<dbReference type="AlphaFoldDB" id="A0A1G7G6K6"/>
<dbReference type="InterPro" id="IPR001041">
    <property type="entry name" value="2Fe-2S_ferredoxin-type"/>
</dbReference>
<dbReference type="InterPro" id="IPR006058">
    <property type="entry name" value="2Fe2S_fd_BS"/>
</dbReference>
<dbReference type="InterPro" id="IPR012675">
    <property type="entry name" value="Beta-grasp_dom_sf"/>
</dbReference>
<proteinExistence type="predicted"/>
<dbReference type="GO" id="GO:0051537">
    <property type="term" value="F:2 iron, 2 sulfur cluster binding"/>
    <property type="evidence" value="ECO:0007669"/>
    <property type="project" value="InterPro"/>
</dbReference>
<name>A0A1G7G6K6_RHOCA</name>
<sequence>MPNITFTSPIMKKDKTIYAVAGNTATILALAKEHAIPIPFECGNGDCASCLIEVTHLNNKPAMAMMLTEKEKARLKELQMITAEEIEAAEVSDQPPRFRLACQFIPRDEDVMVHFTGTPGGSV</sequence>
<feature type="domain" description="2Fe-2S ferredoxin-type" evidence="1">
    <location>
        <begin position="2"/>
        <end position="119"/>
    </location>
</feature>
<dbReference type="PROSITE" id="PS00197">
    <property type="entry name" value="2FE2S_FER_1"/>
    <property type="match status" value="1"/>
</dbReference>
<reference evidence="2 3" key="1">
    <citation type="submission" date="2016-10" db="EMBL/GenBank/DDBJ databases">
        <authorList>
            <person name="de Groot N.N."/>
        </authorList>
    </citation>
    <scope>NUCLEOTIDE SEQUENCE [LARGE SCALE GENOMIC DNA]</scope>
    <source>
        <strain evidence="3">DSM 938 / 37b4</strain>
    </source>
</reference>
<dbReference type="SUPFAM" id="SSF54292">
    <property type="entry name" value="2Fe-2S ferredoxin-like"/>
    <property type="match status" value="1"/>
</dbReference>
<dbReference type="Gene3D" id="3.10.20.30">
    <property type="match status" value="1"/>
</dbReference>
<dbReference type="EMBL" id="FNAY01000004">
    <property type="protein sequence ID" value="SDE83715.1"/>
    <property type="molecule type" value="Genomic_DNA"/>
</dbReference>
<evidence type="ECO:0000313" key="2">
    <source>
        <dbReference type="EMBL" id="SDE83715.1"/>
    </source>
</evidence>